<dbReference type="Pfam" id="PF05949">
    <property type="entry name" value="DUF881"/>
    <property type="match status" value="1"/>
</dbReference>
<evidence type="ECO:0000256" key="1">
    <source>
        <dbReference type="ARBA" id="ARBA00009108"/>
    </source>
</evidence>
<organism evidence="5 6">
    <name type="scientific">Phytoactinopolyspora halotolerans</name>
    <dbReference type="NCBI Taxonomy" id="1981512"/>
    <lineage>
        <taxon>Bacteria</taxon>
        <taxon>Bacillati</taxon>
        <taxon>Actinomycetota</taxon>
        <taxon>Actinomycetes</taxon>
        <taxon>Jiangellales</taxon>
        <taxon>Jiangellaceae</taxon>
        <taxon>Phytoactinopolyspora</taxon>
    </lineage>
</organism>
<feature type="transmembrane region" description="Helical" evidence="4">
    <location>
        <begin position="53"/>
        <end position="73"/>
    </location>
</feature>
<evidence type="ECO:0000313" key="5">
    <source>
        <dbReference type="EMBL" id="NEE04016.1"/>
    </source>
</evidence>
<comment type="caution">
    <text evidence="5">The sequence shown here is derived from an EMBL/GenBank/DDBJ whole genome shotgun (WGS) entry which is preliminary data.</text>
</comment>
<dbReference type="RefSeq" id="WP_163744178.1">
    <property type="nucleotide sequence ID" value="NZ_JAAGOA010000028.1"/>
</dbReference>
<dbReference type="EMBL" id="JAAGOA010000028">
    <property type="protein sequence ID" value="NEE04016.1"/>
    <property type="molecule type" value="Genomic_DNA"/>
</dbReference>
<keyword evidence="4" id="KW-0472">Membrane</keyword>
<dbReference type="PANTHER" id="PTHR37313">
    <property type="entry name" value="UPF0749 PROTEIN RV1825"/>
    <property type="match status" value="1"/>
</dbReference>
<evidence type="ECO:0000313" key="6">
    <source>
        <dbReference type="Proteomes" id="UP000475214"/>
    </source>
</evidence>
<feature type="coiled-coil region" evidence="2">
    <location>
        <begin position="86"/>
        <end position="120"/>
    </location>
</feature>
<keyword evidence="2" id="KW-0175">Coiled coil</keyword>
<proteinExistence type="inferred from homology"/>
<dbReference type="GO" id="GO:0005886">
    <property type="term" value="C:plasma membrane"/>
    <property type="evidence" value="ECO:0007669"/>
    <property type="project" value="TreeGrafter"/>
</dbReference>
<dbReference type="PANTHER" id="PTHR37313:SF2">
    <property type="entry name" value="UPF0749 PROTEIN YLXX"/>
    <property type="match status" value="1"/>
</dbReference>
<dbReference type="AlphaFoldDB" id="A0A6L9SFK5"/>
<feature type="region of interest" description="Disordered" evidence="3">
    <location>
        <begin position="1"/>
        <end position="36"/>
    </location>
</feature>
<dbReference type="InterPro" id="IPR010273">
    <property type="entry name" value="DUF881"/>
</dbReference>
<sequence>MVEEQDKDQANGKSQADAGDAAAPSDTDVPRFRPAVPSGGRRFWRAMTKRPQASHLGVAVLLALLGFGAVLQVRGDEEDALSHARRDELLQIYDGLTREADRLEEEIQDLRRDRDDLASSAGDESVALEQAEERLRQAQIVAGTVPVTGPGIQLTISDPDNQVTDTTLFGAIYELRSAGAEAIQIEGQGNDTAVRIVAESYLLPAEGGVEVSGVMLRPPYVITAIGNPENLDEAMHFPQGVMSDVTLDGGDATVTQFSELTVETLHEVTEPEHASPAPEGE</sequence>
<keyword evidence="6" id="KW-1185">Reference proteome</keyword>
<keyword evidence="4" id="KW-1133">Transmembrane helix</keyword>
<name>A0A6L9SFK5_9ACTN</name>
<evidence type="ECO:0000256" key="4">
    <source>
        <dbReference type="SAM" id="Phobius"/>
    </source>
</evidence>
<reference evidence="5 6" key="1">
    <citation type="submission" date="2020-02" db="EMBL/GenBank/DDBJ databases">
        <authorList>
            <person name="Li X.-J."/>
            <person name="Han X.-M."/>
        </authorList>
    </citation>
    <scope>NUCLEOTIDE SEQUENCE [LARGE SCALE GENOMIC DNA]</scope>
    <source>
        <strain evidence="5 6">CCTCC AB 2017055</strain>
    </source>
</reference>
<comment type="similarity">
    <text evidence="1">Belongs to the UPF0749 family.</text>
</comment>
<evidence type="ECO:0000256" key="2">
    <source>
        <dbReference type="SAM" id="Coils"/>
    </source>
</evidence>
<gene>
    <name evidence="5" type="ORF">G1H10_27995</name>
</gene>
<keyword evidence="4" id="KW-0812">Transmembrane</keyword>
<evidence type="ECO:0000256" key="3">
    <source>
        <dbReference type="SAM" id="MobiDB-lite"/>
    </source>
</evidence>
<accession>A0A6L9SFK5</accession>
<dbReference type="Gene3D" id="3.30.70.1880">
    <property type="entry name" value="Protein of unknown function DUF881"/>
    <property type="match status" value="1"/>
</dbReference>
<protein>
    <submittedName>
        <fullName evidence="5">DUF881 domain-containing protein</fullName>
    </submittedName>
</protein>
<dbReference type="Proteomes" id="UP000475214">
    <property type="component" value="Unassembled WGS sequence"/>
</dbReference>